<proteinExistence type="inferred from homology"/>
<evidence type="ECO:0000256" key="6">
    <source>
        <dbReference type="ARBA" id="ARBA00022898"/>
    </source>
</evidence>
<protein>
    <recommendedName>
        <fullName evidence="8">Aminotransferase</fullName>
        <ecNumber evidence="8">2.6.1.-</ecNumber>
    </recommendedName>
</protein>
<dbReference type="RefSeq" id="WP_183416200.1">
    <property type="nucleotide sequence ID" value="NZ_JACHXA010000004.1"/>
</dbReference>
<dbReference type="InterPro" id="IPR004839">
    <property type="entry name" value="Aminotransferase_I/II_large"/>
</dbReference>
<dbReference type="AlphaFoldDB" id="A0A839SUG0"/>
<dbReference type="EC" id="2.6.1.-" evidence="8"/>
<dbReference type="PANTHER" id="PTHR46383:SF1">
    <property type="entry name" value="ASPARTATE AMINOTRANSFERASE"/>
    <property type="match status" value="1"/>
</dbReference>
<gene>
    <name evidence="10" type="ORF">FHR98_001651</name>
</gene>
<sequence>MNSRSLLAPRMGQLRESPTAVVADLVRAMTAKGEHVINFGEGELDFETPEFIKQAGISAIEGGITRYTAVGGTIEVKKAVQTKFQRDNGLDFSLDQLIVGTGGKQLIFNAILATVSAGDEVIIPAPYWVSYPDIVRLAGGTPVIVPGEDRNGFKISPAALSKAITPATKWLVLNSPNNPTGALYSAQELDALLEVIADNPGILVMSDDIYEHIVYEGAFATPAAVRPDLADRILTVNGVSKAYSMTGWRIGFAGGPSWLISAMQVLQSQSTTNAAAMCQEATRAALVGPQDFMAERLERLRTRRDLVVAALNQTQGLRCDTPPGAFYVYVNCQALLGRKTADGAILESDTDVAKYLADDAKVGVVPGTAFGLSPYLRIAYGLDDRDLVEGCRRIRAACGRLN</sequence>
<dbReference type="Proteomes" id="UP000581135">
    <property type="component" value="Unassembled WGS sequence"/>
</dbReference>
<dbReference type="InterPro" id="IPR015422">
    <property type="entry name" value="PyrdxlP-dep_Trfase_small"/>
</dbReference>
<dbReference type="Gene3D" id="3.40.640.10">
    <property type="entry name" value="Type I PLP-dependent aspartate aminotransferase-like (Major domain)"/>
    <property type="match status" value="1"/>
</dbReference>
<feature type="domain" description="Aminotransferase class I/classII large" evidence="9">
    <location>
        <begin position="35"/>
        <end position="394"/>
    </location>
</feature>
<comment type="caution">
    <text evidence="10">The sequence shown here is derived from an EMBL/GenBank/DDBJ whole genome shotgun (WGS) entry which is preliminary data.</text>
</comment>
<dbReference type="InterPro" id="IPR050596">
    <property type="entry name" value="AspAT/PAT-like"/>
</dbReference>
<dbReference type="InterPro" id="IPR015421">
    <property type="entry name" value="PyrdxlP-dep_Trfase_major"/>
</dbReference>
<evidence type="ECO:0000256" key="2">
    <source>
        <dbReference type="ARBA" id="ARBA00007441"/>
    </source>
</evidence>
<reference evidence="10 11" key="1">
    <citation type="submission" date="2020-08" db="EMBL/GenBank/DDBJ databases">
        <title>Genomic Encyclopedia of Type Strains, Phase III (KMG-III): the genomes of soil and plant-associated and newly described type strains.</title>
        <authorList>
            <person name="Whitman W."/>
        </authorList>
    </citation>
    <scope>NUCLEOTIDE SEQUENCE [LARGE SCALE GENOMIC DNA]</scope>
    <source>
        <strain evidence="10 11">CECT 8803</strain>
    </source>
</reference>
<evidence type="ECO:0000313" key="11">
    <source>
        <dbReference type="Proteomes" id="UP000581135"/>
    </source>
</evidence>
<comment type="subunit">
    <text evidence="3">Homodimer.</text>
</comment>
<evidence type="ECO:0000256" key="7">
    <source>
        <dbReference type="ARBA" id="ARBA00049185"/>
    </source>
</evidence>
<name>A0A839SUG0_9PROT</name>
<dbReference type="SUPFAM" id="SSF53383">
    <property type="entry name" value="PLP-dependent transferases"/>
    <property type="match status" value="1"/>
</dbReference>
<dbReference type="GO" id="GO:0004069">
    <property type="term" value="F:L-aspartate:2-oxoglutarate aminotransferase activity"/>
    <property type="evidence" value="ECO:0007669"/>
    <property type="project" value="UniProtKB-EC"/>
</dbReference>
<evidence type="ECO:0000256" key="5">
    <source>
        <dbReference type="ARBA" id="ARBA00022679"/>
    </source>
</evidence>
<dbReference type="PROSITE" id="PS00105">
    <property type="entry name" value="AA_TRANSFER_CLASS_1"/>
    <property type="match status" value="1"/>
</dbReference>
<dbReference type="Gene3D" id="3.90.1150.10">
    <property type="entry name" value="Aspartate Aminotransferase, domain 1"/>
    <property type="match status" value="1"/>
</dbReference>
<dbReference type="PANTHER" id="PTHR46383">
    <property type="entry name" value="ASPARTATE AMINOTRANSFERASE"/>
    <property type="match status" value="1"/>
</dbReference>
<evidence type="ECO:0000256" key="8">
    <source>
        <dbReference type="RuleBase" id="RU000481"/>
    </source>
</evidence>
<dbReference type="GO" id="GO:0030170">
    <property type="term" value="F:pyridoxal phosphate binding"/>
    <property type="evidence" value="ECO:0007669"/>
    <property type="project" value="InterPro"/>
</dbReference>
<dbReference type="InterPro" id="IPR004838">
    <property type="entry name" value="NHTrfase_class1_PyrdxlP-BS"/>
</dbReference>
<dbReference type="Pfam" id="PF00155">
    <property type="entry name" value="Aminotran_1_2"/>
    <property type="match status" value="1"/>
</dbReference>
<dbReference type="EMBL" id="JACHXA010000004">
    <property type="protein sequence ID" value="MBB3065364.1"/>
    <property type="molecule type" value="Genomic_DNA"/>
</dbReference>
<evidence type="ECO:0000256" key="1">
    <source>
        <dbReference type="ARBA" id="ARBA00001933"/>
    </source>
</evidence>
<keyword evidence="4 8" id="KW-0032">Aminotransferase</keyword>
<dbReference type="InterPro" id="IPR015424">
    <property type="entry name" value="PyrdxlP-dep_Trfase"/>
</dbReference>
<comment type="catalytic activity">
    <reaction evidence="7">
        <text>L-aspartate + 2-oxoglutarate = oxaloacetate + L-glutamate</text>
        <dbReference type="Rhea" id="RHEA:21824"/>
        <dbReference type="ChEBI" id="CHEBI:16452"/>
        <dbReference type="ChEBI" id="CHEBI:16810"/>
        <dbReference type="ChEBI" id="CHEBI:29985"/>
        <dbReference type="ChEBI" id="CHEBI:29991"/>
        <dbReference type="EC" id="2.6.1.1"/>
    </reaction>
</comment>
<dbReference type="FunFam" id="3.40.640.10:FF:000033">
    <property type="entry name" value="Aspartate aminotransferase"/>
    <property type="match status" value="1"/>
</dbReference>
<keyword evidence="5 8" id="KW-0808">Transferase</keyword>
<dbReference type="GO" id="GO:0006520">
    <property type="term" value="P:amino acid metabolic process"/>
    <property type="evidence" value="ECO:0007669"/>
    <property type="project" value="InterPro"/>
</dbReference>
<evidence type="ECO:0000313" key="10">
    <source>
        <dbReference type="EMBL" id="MBB3065364.1"/>
    </source>
</evidence>
<comment type="cofactor">
    <cofactor evidence="1 8">
        <name>pyridoxal 5'-phosphate</name>
        <dbReference type="ChEBI" id="CHEBI:597326"/>
    </cofactor>
</comment>
<comment type="similarity">
    <text evidence="2 8">Belongs to the class-I pyridoxal-phosphate-dependent aminotransferase family.</text>
</comment>
<accession>A0A839SUG0</accession>
<keyword evidence="11" id="KW-1185">Reference proteome</keyword>
<dbReference type="CDD" id="cd00609">
    <property type="entry name" value="AAT_like"/>
    <property type="match status" value="1"/>
</dbReference>
<evidence type="ECO:0000256" key="3">
    <source>
        <dbReference type="ARBA" id="ARBA00011738"/>
    </source>
</evidence>
<evidence type="ECO:0000256" key="4">
    <source>
        <dbReference type="ARBA" id="ARBA00022576"/>
    </source>
</evidence>
<evidence type="ECO:0000259" key="9">
    <source>
        <dbReference type="Pfam" id="PF00155"/>
    </source>
</evidence>
<keyword evidence="6" id="KW-0663">Pyridoxal phosphate</keyword>
<organism evidence="10 11">
    <name type="scientific">Limibacillus halophilus</name>
    <dbReference type="NCBI Taxonomy" id="1579333"/>
    <lineage>
        <taxon>Bacteria</taxon>
        <taxon>Pseudomonadati</taxon>
        <taxon>Pseudomonadota</taxon>
        <taxon>Alphaproteobacteria</taxon>
        <taxon>Rhodospirillales</taxon>
        <taxon>Rhodovibrionaceae</taxon>
        <taxon>Limibacillus</taxon>
    </lineage>
</organism>